<reference evidence="3" key="1">
    <citation type="submission" date="2017-02" db="UniProtKB">
        <authorList>
            <consortium name="WormBaseParasite"/>
        </authorList>
    </citation>
    <scope>IDENTIFICATION</scope>
</reference>
<dbReference type="AlphaFoldDB" id="A0A0R3TTW5"/>
<keyword evidence="2" id="KW-1185">Reference proteome</keyword>
<evidence type="ECO:0000313" key="2">
    <source>
        <dbReference type="Proteomes" id="UP000278807"/>
    </source>
</evidence>
<protein>
    <submittedName>
        <fullName evidence="3">MJ1316 domain-containing protein</fullName>
    </submittedName>
</protein>
<sequence>MTILSRGTNGIERRVVIEEAVPGEASESVVIDEVGGEGKTDAELAETVEHIFSKPDIDDDYEPLQSSKSNGDYLAYPAQSASFKSEKISSNPILSDEKRRLLINHWRNTLDDDSEIIIGEYQLPAENTPLGISVETVASVDMKGDQLDFRHRIVGLKEDGVIAKQTDLKEEDEIIETRRHEFKFQSDWPLEGINE</sequence>
<accession>A0A0R3TTW5</accession>
<gene>
    <name evidence="1" type="ORF">HNAJ_LOCUS11165</name>
</gene>
<evidence type="ECO:0000313" key="3">
    <source>
        <dbReference type="WBParaSite" id="HNAJ_0001117501-mRNA-1"/>
    </source>
</evidence>
<evidence type="ECO:0000313" key="1">
    <source>
        <dbReference type="EMBL" id="VDO09721.1"/>
    </source>
</evidence>
<dbReference type="WBParaSite" id="HNAJ_0001117501-mRNA-1">
    <property type="protein sequence ID" value="HNAJ_0001117501-mRNA-1"/>
    <property type="gene ID" value="HNAJ_0001117501"/>
</dbReference>
<reference evidence="1 2" key="2">
    <citation type="submission" date="2018-11" db="EMBL/GenBank/DDBJ databases">
        <authorList>
            <consortium name="Pathogen Informatics"/>
        </authorList>
    </citation>
    <scope>NUCLEOTIDE SEQUENCE [LARGE SCALE GENOMIC DNA]</scope>
</reference>
<proteinExistence type="predicted"/>
<dbReference type="STRING" id="102285.A0A0R3TTW5"/>
<dbReference type="Proteomes" id="UP000278807">
    <property type="component" value="Unassembled WGS sequence"/>
</dbReference>
<name>A0A0R3TTW5_RODNA</name>
<organism evidence="3">
    <name type="scientific">Rodentolepis nana</name>
    <name type="common">Dwarf tapeworm</name>
    <name type="synonym">Hymenolepis nana</name>
    <dbReference type="NCBI Taxonomy" id="102285"/>
    <lineage>
        <taxon>Eukaryota</taxon>
        <taxon>Metazoa</taxon>
        <taxon>Spiralia</taxon>
        <taxon>Lophotrochozoa</taxon>
        <taxon>Platyhelminthes</taxon>
        <taxon>Cestoda</taxon>
        <taxon>Eucestoda</taxon>
        <taxon>Cyclophyllidea</taxon>
        <taxon>Hymenolepididae</taxon>
        <taxon>Rodentolepis</taxon>
    </lineage>
</organism>
<dbReference type="EMBL" id="UZAE01013411">
    <property type="protein sequence ID" value="VDO09721.1"/>
    <property type="molecule type" value="Genomic_DNA"/>
</dbReference>